<dbReference type="Pfam" id="PF02836">
    <property type="entry name" value="Glyco_hydro_2_C"/>
    <property type="match status" value="1"/>
</dbReference>
<keyword evidence="2" id="KW-0326">Glycosidase</keyword>
<dbReference type="InterPro" id="IPR045053">
    <property type="entry name" value="MAN-like"/>
</dbReference>
<dbReference type="GO" id="GO:0005975">
    <property type="term" value="P:carbohydrate metabolic process"/>
    <property type="evidence" value="ECO:0007669"/>
    <property type="project" value="InterPro"/>
</dbReference>
<dbReference type="PROSITE" id="PS00659">
    <property type="entry name" value="GLYCOSYL_HYDROL_F5"/>
    <property type="match status" value="1"/>
</dbReference>
<dbReference type="AlphaFoldDB" id="A0A076NW40"/>
<dbReference type="Proteomes" id="UP000596329">
    <property type="component" value="Chromosome"/>
</dbReference>
<evidence type="ECO:0000313" key="3">
    <source>
        <dbReference type="EMBL" id="QRE02900.1"/>
    </source>
</evidence>
<dbReference type="GO" id="GO:0016985">
    <property type="term" value="F:mannan endo-1,4-beta-mannosidase activity"/>
    <property type="evidence" value="ECO:0007669"/>
    <property type="project" value="TreeGrafter"/>
</dbReference>
<dbReference type="KEGG" id="fpk:IA06_04350"/>
<dbReference type="KEGG" id="fpq:IB65_04310"/>
<dbReference type="SUPFAM" id="SSF51445">
    <property type="entry name" value="(Trans)glycosidases"/>
    <property type="match status" value="1"/>
</dbReference>
<dbReference type="RefSeq" id="WP_011963086.1">
    <property type="nucleotide sequence ID" value="NZ_BCNG01000017.1"/>
</dbReference>
<reference evidence="3 4" key="1">
    <citation type="submission" date="2020-07" db="EMBL/GenBank/DDBJ databases">
        <title>Genomic characterization of Flavobacterium psychrophilum strains.</title>
        <authorList>
            <person name="Castillo D."/>
            <person name="Jorgensen J."/>
            <person name="Middelboe M."/>
        </authorList>
    </citation>
    <scope>NUCLEOTIDE SEQUENCE [LARGE SCALE GENOMIC DNA]</scope>
    <source>
        <strain evidence="3 4">FPS-R7</strain>
    </source>
</reference>
<dbReference type="GO" id="GO:0005576">
    <property type="term" value="C:extracellular region"/>
    <property type="evidence" value="ECO:0007669"/>
    <property type="project" value="UniProtKB-SubCell"/>
</dbReference>
<accession>A0A076NW40</accession>
<dbReference type="OMA" id="WDIKNEP"/>
<proteinExistence type="predicted"/>
<evidence type="ECO:0000256" key="1">
    <source>
        <dbReference type="ARBA" id="ARBA00022801"/>
    </source>
</evidence>
<dbReference type="GeneID" id="66552337"/>
<evidence type="ECO:0000313" key="4">
    <source>
        <dbReference type="Proteomes" id="UP000596329"/>
    </source>
</evidence>
<dbReference type="InterPro" id="IPR006103">
    <property type="entry name" value="Glyco_hydro_2_cat"/>
</dbReference>
<dbReference type="KEGG" id="fpw:IA04_04315"/>
<dbReference type="KEGG" id="fpv:IA03_04400"/>
<dbReference type="Gene3D" id="3.20.20.80">
    <property type="entry name" value="Glycosidases"/>
    <property type="match status" value="1"/>
</dbReference>
<gene>
    <name evidence="3" type="ORF">H0H26_08245</name>
</gene>
<organism evidence="3 4">
    <name type="scientific">Flavobacterium psychrophilum</name>
    <dbReference type="NCBI Taxonomy" id="96345"/>
    <lineage>
        <taxon>Bacteria</taxon>
        <taxon>Pseudomonadati</taxon>
        <taxon>Bacteroidota</taxon>
        <taxon>Flavobacteriia</taxon>
        <taxon>Flavobacteriales</taxon>
        <taxon>Flavobacteriaceae</taxon>
        <taxon>Flavobacterium</taxon>
    </lineage>
</organism>
<dbReference type="PANTHER" id="PTHR31451">
    <property type="match status" value="1"/>
</dbReference>
<dbReference type="InterPro" id="IPR018087">
    <property type="entry name" value="Glyco_hydro_5_CS"/>
</dbReference>
<dbReference type="InterPro" id="IPR017853">
    <property type="entry name" value="GH"/>
</dbReference>
<keyword evidence="1 3" id="KW-0378">Hydrolase</keyword>
<dbReference type="KEGG" id="fpc:FPSM_01338"/>
<protein>
    <submittedName>
        <fullName evidence="3">Cellulase family glycosylhydrolase</fullName>
    </submittedName>
</protein>
<sequence>MSFINNKNTIRIVLISSFIILNACLLFGLSSILQYLNSGASRSSMLHLEKETINTYLPKVTWQNNINVGREMEPNTLKMIEKDYLFSWYVRNKSLEKNKKQGIEDFYSKSARINLYQSIAYNLKNKIAIESTTIKHNPKLEFYSEDGQQVVFTDKNVIEYQKVFKDEKLITEVQDTATYKVLMLLEDGFWRVRHFQKMKPEPFAKDTLKSNPEFKIDAKKIKYKNADFIIKGINYYPKKSAWDTFGVLFNKDTIAKDFDIIKKAKLNSIRIFVQYDDFGKANVNPEKLKKLKILLDLAEEKNLKVIVTLFDFYSDYTLESWTLTSRHAEKIVSEFKKHKAVLAWDIKNEPNLDFENRNKKNVLSWLQQMITIVKENDPNHLVTIGWSNSYEATNLEDKVDFVSYHFYNSIADFETENATLEKFTKKPVVIQEFGVPSYHGFWNWTGNNEEDQAEYYKKIQAKFKKNKVSFMSWTLYDFPNVPDQVAGKWPWQKNKQKNFGFINSKGKIKPSFEFITYD</sequence>
<name>A0A076NW40_FLAPS</name>
<dbReference type="EMBL" id="CP059075">
    <property type="protein sequence ID" value="QRE02900.1"/>
    <property type="molecule type" value="Genomic_DNA"/>
</dbReference>
<evidence type="ECO:0000256" key="2">
    <source>
        <dbReference type="ARBA" id="ARBA00023295"/>
    </source>
</evidence>
<dbReference type="PANTHER" id="PTHR31451:SF39">
    <property type="entry name" value="MANNAN ENDO-1,4-BETA-MANNOSIDASE 1"/>
    <property type="match status" value="1"/>
</dbReference>